<evidence type="ECO:0000313" key="7">
    <source>
        <dbReference type="Proteomes" id="UP000321907"/>
    </source>
</evidence>
<dbReference type="OrthoDB" id="9811889at2"/>
<dbReference type="InterPro" id="IPR003018">
    <property type="entry name" value="GAF"/>
</dbReference>
<dbReference type="Proteomes" id="UP000321907">
    <property type="component" value="Unassembled WGS sequence"/>
</dbReference>
<dbReference type="SUPFAM" id="SSF55781">
    <property type="entry name" value="GAF domain-like"/>
    <property type="match status" value="1"/>
</dbReference>
<dbReference type="Gene3D" id="3.30.450.40">
    <property type="match status" value="1"/>
</dbReference>
<evidence type="ECO:0000256" key="3">
    <source>
        <dbReference type="ARBA" id="ARBA00022553"/>
    </source>
</evidence>
<dbReference type="SUPFAM" id="SSF55874">
    <property type="entry name" value="ATPase domain of HSP90 chaperone/DNA topoisomerase II/histidine kinase"/>
    <property type="match status" value="1"/>
</dbReference>
<gene>
    <name evidence="6" type="ORF">FUA23_09525</name>
</gene>
<comment type="caution">
    <text evidence="6">The sequence shown here is derived from an EMBL/GenBank/DDBJ whole genome shotgun (WGS) entry which is preliminary data.</text>
</comment>
<keyword evidence="7" id="KW-1185">Reference proteome</keyword>
<dbReference type="PANTHER" id="PTHR43102">
    <property type="entry name" value="SLR1143 PROTEIN"/>
    <property type="match status" value="1"/>
</dbReference>
<dbReference type="SMART" id="SM00387">
    <property type="entry name" value="HATPase_c"/>
    <property type="match status" value="1"/>
</dbReference>
<reference evidence="6 7" key="1">
    <citation type="submission" date="2019-08" db="EMBL/GenBank/DDBJ databases">
        <title>Lewinella sp. strain SSH13 Genome sequencing and assembly.</title>
        <authorList>
            <person name="Kim I."/>
        </authorList>
    </citation>
    <scope>NUCLEOTIDE SEQUENCE [LARGE SCALE GENOMIC DNA]</scope>
    <source>
        <strain evidence="6 7">SSH13</strain>
    </source>
</reference>
<evidence type="ECO:0000256" key="4">
    <source>
        <dbReference type="SAM" id="MobiDB-lite"/>
    </source>
</evidence>
<dbReference type="InterPro" id="IPR005467">
    <property type="entry name" value="His_kinase_dom"/>
</dbReference>
<dbReference type="Pfam" id="PF01590">
    <property type="entry name" value="GAF"/>
    <property type="match status" value="1"/>
</dbReference>
<dbReference type="Pfam" id="PF00512">
    <property type="entry name" value="HisKA"/>
    <property type="match status" value="1"/>
</dbReference>
<keyword evidence="6" id="KW-0418">Kinase</keyword>
<organism evidence="6 7">
    <name type="scientific">Neolewinella aurantiaca</name>
    <dbReference type="NCBI Taxonomy" id="2602767"/>
    <lineage>
        <taxon>Bacteria</taxon>
        <taxon>Pseudomonadati</taxon>
        <taxon>Bacteroidota</taxon>
        <taxon>Saprospiria</taxon>
        <taxon>Saprospirales</taxon>
        <taxon>Lewinellaceae</taxon>
        <taxon>Neolewinella</taxon>
    </lineage>
</organism>
<evidence type="ECO:0000259" key="5">
    <source>
        <dbReference type="PROSITE" id="PS50109"/>
    </source>
</evidence>
<dbReference type="SUPFAM" id="SSF47384">
    <property type="entry name" value="Homodimeric domain of signal transducing histidine kinase"/>
    <property type="match status" value="1"/>
</dbReference>
<name>A0A5C7FTT6_9BACT</name>
<keyword evidence="3" id="KW-0597">Phosphoprotein</keyword>
<evidence type="ECO:0000313" key="6">
    <source>
        <dbReference type="EMBL" id="TXF89680.1"/>
    </source>
</evidence>
<feature type="domain" description="Histidine kinase" evidence="5">
    <location>
        <begin position="210"/>
        <end position="422"/>
    </location>
</feature>
<dbReference type="AlphaFoldDB" id="A0A5C7FTT6"/>
<proteinExistence type="predicted"/>
<comment type="catalytic activity">
    <reaction evidence="1">
        <text>ATP + protein L-histidine = ADP + protein N-phospho-L-histidine.</text>
        <dbReference type="EC" id="2.7.13.3"/>
    </reaction>
</comment>
<dbReference type="PRINTS" id="PR00344">
    <property type="entry name" value="BCTRLSENSOR"/>
</dbReference>
<dbReference type="PANTHER" id="PTHR43102:SF2">
    <property type="entry name" value="GAF DOMAIN-CONTAINING PROTEIN"/>
    <property type="match status" value="1"/>
</dbReference>
<dbReference type="SMART" id="SM00065">
    <property type="entry name" value="GAF"/>
    <property type="match status" value="1"/>
</dbReference>
<dbReference type="InterPro" id="IPR004358">
    <property type="entry name" value="Sig_transdc_His_kin-like_C"/>
</dbReference>
<dbReference type="Pfam" id="PF02518">
    <property type="entry name" value="HATPase_c"/>
    <property type="match status" value="1"/>
</dbReference>
<feature type="compositionally biased region" description="Polar residues" evidence="4">
    <location>
        <begin position="8"/>
        <end position="17"/>
    </location>
</feature>
<dbReference type="Gene3D" id="1.10.287.130">
    <property type="match status" value="1"/>
</dbReference>
<dbReference type="SMART" id="SM00388">
    <property type="entry name" value="HisKA"/>
    <property type="match status" value="1"/>
</dbReference>
<accession>A0A5C7FTT6</accession>
<evidence type="ECO:0000256" key="1">
    <source>
        <dbReference type="ARBA" id="ARBA00000085"/>
    </source>
</evidence>
<evidence type="ECO:0000256" key="2">
    <source>
        <dbReference type="ARBA" id="ARBA00012438"/>
    </source>
</evidence>
<dbReference type="EC" id="2.7.13.3" evidence="2"/>
<dbReference type="InterPro" id="IPR003594">
    <property type="entry name" value="HATPase_dom"/>
</dbReference>
<dbReference type="PROSITE" id="PS50109">
    <property type="entry name" value="HIS_KIN"/>
    <property type="match status" value="1"/>
</dbReference>
<dbReference type="InterPro" id="IPR003661">
    <property type="entry name" value="HisK_dim/P_dom"/>
</dbReference>
<dbReference type="InterPro" id="IPR029016">
    <property type="entry name" value="GAF-like_dom_sf"/>
</dbReference>
<dbReference type="CDD" id="cd00082">
    <property type="entry name" value="HisKA"/>
    <property type="match status" value="1"/>
</dbReference>
<dbReference type="Gene3D" id="3.30.565.10">
    <property type="entry name" value="Histidine kinase-like ATPase, C-terminal domain"/>
    <property type="match status" value="1"/>
</dbReference>
<dbReference type="InterPro" id="IPR036097">
    <property type="entry name" value="HisK_dim/P_sf"/>
</dbReference>
<dbReference type="GO" id="GO:0000155">
    <property type="term" value="F:phosphorelay sensor kinase activity"/>
    <property type="evidence" value="ECO:0007669"/>
    <property type="project" value="InterPro"/>
</dbReference>
<dbReference type="EMBL" id="VOXD01000012">
    <property type="protein sequence ID" value="TXF89680.1"/>
    <property type="molecule type" value="Genomic_DNA"/>
</dbReference>
<feature type="region of interest" description="Disordered" evidence="4">
    <location>
        <begin position="8"/>
        <end position="29"/>
    </location>
</feature>
<keyword evidence="6" id="KW-0808">Transferase</keyword>
<sequence>MLSCQAYRNSHSYSVTEQHNRPIPPKPDTEAERLRNLRDYNILDSEQDQAFDDITALASYICGTTISLVSLVDDDRQWFKSSLGLRKDITETPRDDAFCAYNIMDASDPFIVQDARKDVRFADNPLVTDYPRIAFYAGAPLVSREGHTLGSLCVIDQEEKELNAEQIAALERLARQVVQLMEHRQALQLADTRHQELQKSHETLKDFSNIIAHDLKAPLRNIRGYTEIIREDFGELLPPEGNEMLRDVVELSDEARSMVDGVLRYGSALNQYSEGREDINLKEVVAAIGRRIGLPTDTFLTFEGPASILNAPRIPVEQILQNLIGNSIKFSDKSPSYIKVSCCPIEDGHSLRVWDNGPGMDAVQEKKIFTMFYSTAEQTEKDGHGVGLNIVKRMTELLGGRVEVAYEEGAWCEFNVLLPEAGADLPEAEN</sequence>
<dbReference type="InterPro" id="IPR036890">
    <property type="entry name" value="HATPase_C_sf"/>
</dbReference>
<protein>
    <recommendedName>
        <fullName evidence="2">histidine kinase</fullName>
        <ecNumber evidence="2">2.7.13.3</ecNumber>
    </recommendedName>
</protein>